<dbReference type="PANTHER" id="PTHR24347">
    <property type="entry name" value="SERINE/THREONINE-PROTEIN KINASE"/>
    <property type="match status" value="1"/>
</dbReference>
<dbReference type="InterPro" id="IPR017441">
    <property type="entry name" value="Protein_kinase_ATP_BS"/>
</dbReference>
<name>A0A9P5VP90_9FUNG</name>
<proteinExistence type="inferred from homology"/>
<dbReference type="GO" id="GO:0005524">
    <property type="term" value="F:ATP binding"/>
    <property type="evidence" value="ECO:0007669"/>
    <property type="project" value="UniProtKB-UniRule"/>
</dbReference>
<dbReference type="PROSITE" id="PS00107">
    <property type="entry name" value="PROTEIN_KINASE_ATP"/>
    <property type="match status" value="1"/>
</dbReference>
<keyword evidence="1 3" id="KW-0547">Nucleotide-binding</keyword>
<feature type="region of interest" description="Disordered" evidence="5">
    <location>
        <begin position="307"/>
        <end position="326"/>
    </location>
</feature>
<dbReference type="SMART" id="SM00220">
    <property type="entry name" value="S_TKc"/>
    <property type="match status" value="1"/>
</dbReference>
<evidence type="ECO:0000256" key="5">
    <source>
        <dbReference type="SAM" id="MobiDB-lite"/>
    </source>
</evidence>
<evidence type="ECO:0000256" key="3">
    <source>
        <dbReference type="PROSITE-ProRule" id="PRU10141"/>
    </source>
</evidence>
<dbReference type="AlphaFoldDB" id="A0A9P5VP90"/>
<organism evidence="7 8">
    <name type="scientific">Podila minutissima</name>
    <dbReference type="NCBI Taxonomy" id="64525"/>
    <lineage>
        <taxon>Eukaryota</taxon>
        <taxon>Fungi</taxon>
        <taxon>Fungi incertae sedis</taxon>
        <taxon>Mucoromycota</taxon>
        <taxon>Mortierellomycotina</taxon>
        <taxon>Mortierellomycetes</taxon>
        <taxon>Mortierellales</taxon>
        <taxon>Mortierellaceae</taxon>
        <taxon>Podila</taxon>
    </lineage>
</organism>
<dbReference type="SUPFAM" id="SSF56112">
    <property type="entry name" value="Protein kinase-like (PK-like)"/>
    <property type="match status" value="1"/>
</dbReference>
<feature type="binding site" evidence="3">
    <location>
        <position position="68"/>
    </location>
    <ligand>
        <name>ATP</name>
        <dbReference type="ChEBI" id="CHEBI:30616"/>
    </ligand>
</feature>
<dbReference type="Pfam" id="PF00069">
    <property type="entry name" value="Pkinase"/>
    <property type="match status" value="1"/>
</dbReference>
<protein>
    <recommendedName>
        <fullName evidence="6">Protein kinase domain-containing protein</fullName>
    </recommendedName>
</protein>
<evidence type="ECO:0000256" key="4">
    <source>
        <dbReference type="RuleBase" id="RU000304"/>
    </source>
</evidence>
<comment type="caution">
    <text evidence="7">The sequence shown here is derived from an EMBL/GenBank/DDBJ whole genome shotgun (WGS) entry which is preliminary data.</text>
</comment>
<sequence>MVQDNYPETFVQKTAPLLVSLGVQPATYAKKQLYTILHKRLGEGGFGSVWRAVRRETGEEVALKIIKKRQHHNKILASDEIEVMQKLQHPNILQLEDWYESHRKFYLVLHLAKGGNLTELLLNEEFIQESQAANIIRQVLSAVDFLHRNNIVHRDLKPENILLEESSPDSRVLVADFGISKLMKRRNMVLKTDCGTPRYAPPEQFNMDGYGKPCDVWGVGAITFALLSGFFPFQTNGLPVEKPPNSIAKAHEVEFYGSTWEDISSEARQFIKKLMHLNPRRRLTAVLALEDQWITMHDRTSEAALAHGITNDPASPTNGVNLKEVR</sequence>
<dbReference type="EMBL" id="JAAAUY010000138">
    <property type="protein sequence ID" value="KAF9334635.1"/>
    <property type="molecule type" value="Genomic_DNA"/>
</dbReference>
<evidence type="ECO:0000256" key="2">
    <source>
        <dbReference type="ARBA" id="ARBA00022840"/>
    </source>
</evidence>
<dbReference type="FunFam" id="1.10.510.10:FF:000571">
    <property type="entry name" value="Maternal embryonic leucine zipper kinase"/>
    <property type="match status" value="1"/>
</dbReference>
<comment type="similarity">
    <text evidence="4">Belongs to the protein kinase superfamily.</text>
</comment>
<dbReference type="InterPro" id="IPR008271">
    <property type="entry name" value="Ser/Thr_kinase_AS"/>
</dbReference>
<keyword evidence="4" id="KW-0808">Transferase</keyword>
<evidence type="ECO:0000313" key="7">
    <source>
        <dbReference type="EMBL" id="KAF9334635.1"/>
    </source>
</evidence>
<dbReference type="Proteomes" id="UP000696485">
    <property type="component" value="Unassembled WGS sequence"/>
</dbReference>
<evidence type="ECO:0000256" key="1">
    <source>
        <dbReference type="ARBA" id="ARBA00022741"/>
    </source>
</evidence>
<dbReference type="GO" id="GO:0004674">
    <property type="term" value="F:protein serine/threonine kinase activity"/>
    <property type="evidence" value="ECO:0007669"/>
    <property type="project" value="UniProtKB-KW"/>
</dbReference>
<reference evidence="7" key="1">
    <citation type="journal article" date="2020" name="Fungal Divers.">
        <title>Resolving the Mortierellaceae phylogeny through synthesis of multi-gene phylogenetics and phylogenomics.</title>
        <authorList>
            <person name="Vandepol N."/>
            <person name="Liber J."/>
            <person name="Desiro A."/>
            <person name="Na H."/>
            <person name="Kennedy M."/>
            <person name="Barry K."/>
            <person name="Grigoriev I.V."/>
            <person name="Miller A.N."/>
            <person name="O'Donnell K."/>
            <person name="Stajich J.E."/>
            <person name="Bonito G."/>
        </authorList>
    </citation>
    <scope>NUCLEOTIDE SEQUENCE</scope>
    <source>
        <strain evidence="7">NVP1</strain>
    </source>
</reference>
<keyword evidence="8" id="KW-1185">Reference proteome</keyword>
<evidence type="ECO:0000259" key="6">
    <source>
        <dbReference type="PROSITE" id="PS50011"/>
    </source>
</evidence>
<dbReference type="PROSITE" id="PS50011">
    <property type="entry name" value="PROTEIN_KINASE_DOM"/>
    <property type="match status" value="1"/>
</dbReference>
<gene>
    <name evidence="7" type="ORF">BG006_001818</name>
</gene>
<dbReference type="PROSITE" id="PS00108">
    <property type="entry name" value="PROTEIN_KINASE_ST"/>
    <property type="match status" value="1"/>
</dbReference>
<keyword evidence="4" id="KW-0723">Serine/threonine-protein kinase</keyword>
<dbReference type="FunFam" id="3.30.200.20:FF:000042">
    <property type="entry name" value="Aurora kinase A"/>
    <property type="match status" value="1"/>
</dbReference>
<dbReference type="InterPro" id="IPR011009">
    <property type="entry name" value="Kinase-like_dom_sf"/>
</dbReference>
<keyword evidence="4" id="KW-0418">Kinase</keyword>
<dbReference type="Gene3D" id="1.10.510.10">
    <property type="entry name" value="Transferase(Phosphotransferase) domain 1"/>
    <property type="match status" value="1"/>
</dbReference>
<dbReference type="CDD" id="cd05117">
    <property type="entry name" value="STKc_CAMK"/>
    <property type="match status" value="1"/>
</dbReference>
<keyword evidence="2 3" id="KW-0067">ATP-binding</keyword>
<dbReference type="InterPro" id="IPR000719">
    <property type="entry name" value="Prot_kinase_dom"/>
</dbReference>
<evidence type="ECO:0000313" key="8">
    <source>
        <dbReference type="Proteomes" id="UP000696485"/>
    </source>
</evidence>
<feature type="domain" description="Protein kinase" evidence="6">
    <location>
        <begin position="35"/>
        <end position="294"/>
    </location>
</feature>
<accession>A0A9P5VP90</accession>